<evidence type="ECO:0000313" key="2">
    <source>
        <dbReference type="Proteomes" id="UP001500711"/>
    </source>
</evidence>
<dbReference type="RefSeq" id="WP_346127169.1">
    <property type="nucleotide sequence ID" value="NZ_BAABBE010000001.1"/>
</dbReference>
<protein>
    <submittedName>
        <fullName evidence="1">Uncharacterized protein</fullName>
    </submittedName>
</protein>
<proteinExistence type="predicted"/>
<dbReference type="EMBL" id="BAABBE010000001">
    <property type="protein sequence ID" value="GAA3621447.1"/>
    <property type="molecule type" value="Genomic_DNA"/>
</dbReference>
<organism evidence="1 2">
    <name type="scientific">Lentzea roselyniae</name>
    <dbReference type="NCBI Taxonomy" id="531940"/>
    <lineage>
        <taxon>Bacteria</taxon>
        <taxon>Bacillati</taxon>
        <taxon>Actinomycetota</taxon>
        <taxon>Actinomycetes</taxon>
        <taxon>Pseudonocardiales</taxon>
        <taxon>Pseudonocardiaceae</taxon>
        <taxon>Lentzea</taxon>
    </lineage>
</organism>
<name>A0ABP6ZZ15_9PSEU</name>
<evidence type="ECO:0000313" key="1">
    <source>
        <dbReference type="EMBL" id="GAA3621447.1"/>
    </source>
</evidence>
<gene>
    <name evidence="1" type="ORF">GCM10022267_04530</name>
</gene>
<sequence>MRTTEDQGNYSPDGHDEASIDLLISDVEDELAELPFVTSALLDGTARAQRDRRIVKRTLGGTVTVLRVQATSVPSGTEAA</sequence>
<comment type="caution">
    <text evidence="1">The sequence shown here is derived from an EMBL/GenBank/DDBJ whole genome shotgun (WGS) entry which is preliminary data.</text>
</comment>
<reference evidence="2" key="1">
    <citation type="journal article" date="2019" name="Int. J. Syst. Evol. Microbiol.">
        <title>The Global Catalogue of Microorganisms (GCM) 10K type strain sequencing project: providing services to taxonomists for standard genome sequencing and annotation.</title>
        <authorList>
            <consortium name="The Broad Institute Genomics Platform"/>
            <consortium name="The Broad Institute Genome Sequencing Center for Infectious Disease"/>
            <person name="Wu L."/>
            <person name="Ma J."/>
        </authorList>
    </citation>
    <scope>NUCLEOTIDE SEQUENCE [LARGE SCALE GENOMIC DNA]</scope>
    <source>
        <strain evidence="2">JCM 17494</strain>
    </source>
</reference>
<keyword evidence="2" id="KW-1185">Reference proteome</keyword>
<dbReference type="Proteomes" id="UP001500711">
    <property type="component" value="Unassembled WGS sequence"/>
</dbReference>
<accession>A0ABP6ZZ15</accession>